<dbReference type="Pfam" id="PF12680">
    <property type="entry name" value="SnoaL_2"/>
    <property type="match status" value="1"/>
</dbReference>
<dbReference type="RefSeq" id="WP_115307511.1">
    <property type="nucleotide sequence ID" value="NZ_UGJJ01000001.1"/>
</dbReference>
<organism evidence="4 5">
    <name type="scientific">Kingella potus</name>
    <dbReference type="NCBI Taxonomy" id="265175"/>
    <lineage>
        <taxon>Bacteria</taxon>
        <taxon>Pseudomonadati</taxon>
        <taxon>Pseudomonadota</taxon>
        <taxon>Betaproteobacteria</taxon>
        <taxon>Neisseriales</taxon>
        <taxon>Neisseriaceae</taxon>
        <taxon>Kingella</taxon>
    </lineage>
</organism>
<evidence type="ECO:0000259" key="3">
    <source>
        <dbReference type="Pfam" id="PF12680"/>
    </source>
</evidence>
<feature type="chain" id="PRO_5017027999" evidence="2">
    <location>
        <begin position="20"/>
        <end position="208"/>
    </location>
</feature>
<dbReference type="EMBL" id="UGJJ01000001">
    <property type="protein sequence ID" value="STR00207.1"/>
    <property type="molecule type" value="Genomic_DNA"/>
</dbReference>
<protein>
    <submittedName>
        <fullName evidence="4">SnoaL-like domain</fullName>
    </submittedName>
</protein>
<accession>A0A377QYX0</accession>
<evidence type="ECO:0000313" key="4">
    <source>
        <dbReference type="EMBL" id="STR00207.1"/>
    </source>
</evidence>
<sequence length="208" mass="22118">MTRTTAVLALMLAAASASAAPVPENPPAAQAAAPADAETLHKELRTLRDTMQNALNKRDLAALLDNVTDDVVFTTMNGDRVIGKEGVRAYYEKMLGGSGAVVKNIETHFEADALSHLYADTAVAFGHSSDRYELAGGEVWEVSPQWSAAIVRRDGRWLVAGFHYSVNMLDNPVLSAQRKLLLGGGAAAVLAAGGLGFLFGRRGRRKAV</sequence>
<proteinExistence type="predicted"/>
<keyword evidence="1" id="KW-0472">Membrane</keyword>
<name>A0A377QYX0_9NEIS</name>
<keyword evidence="1" id="KW-1133">Transmembrane helix</keyword>
<evidence type="ECO:0000256" key="1">
    <source>
        <dbReference type="SAM" id="Phobius"/>
    </source>
</evidence>
<dbReference type="NCBIfam" id="TIGR02246">
    <property type="entry name" value="SgcJ/EcaC family oxidoreductase"/>
    <property type="match status" value="1"/>
</dbReference>
<gene>
    <name evidence="4" type="ORF">NCTC13336_00404</name>
</gene>
<dbReference type="Gene3D" id="3.10.450.50">
    <property type="match status" value="1"/>
</dbReference>
<dbReference type="InterPro" id="IPR032710">
    <property type="entry name" value="NTF2-like_dom_sf"/>
</dbReference>
<evidence type="ECO:0000313" key="5">
    <source>
        <dbReference type="Proteomes" id="UP000254293"/>
    </source>
</evidence>
<feature type="signal peptide" evidence="2">
    <location>
        <begin position="1"/>
        <end position="19"/>
    </location>
</feature>
<keyword evidence="2" id="KW-0732">Signal</keyword>
<keyword evidence="1" id="KW-0812">Transmembrane</keyword>
<evidence type="ECO:0000256" key="2">
    <source>
        <dbReference type="SAM" id="SignalP"/>
    </source>
</evidence>
<dbReference type="AlphaFoldDB" id="A0A377QYX0"/>
<feature type="transmembrane region" description="Helical" evidence="1">
    <location>
        <begin position="180"/>
        <end position="200"/>
    </location>
</feature>
<dbReference type="InterPro" id="IPR037401">
    <property type="entry name" value="SnoaL-like"/>
</dbReference>
<reference evidence="4 5" key="1">
    <citation type="submission" date="2018-06" db="EMBL/GenBank/DDBJ databases">
        <authorList>
            <consortium name="Pathogen Informatics"/>
            <person name="Doyle S."/>
        </authorList>
    </citation>
    <scope>NUCLEOTIDE SEQUENCE [LARGE SCALE GENOMIC DNA]</scope>
    <source>
        <strain evidence="4 5">NCTC13336</strain>
    </source>
</reference>
<dbReference type="Proteomes" id="UP000254293">
    <property type="component" value="Unassembled WGS sequence"/>
</dbReference>
<dbReference type="SUPFAM" id="SSF54427">
    <property type="entry name" value="NTF2-like"/>
    <property type="match status" value="1"/>
</dbReference>
<dbReference type="InterPro" id="IPR011944">
    <property type="entry name" value="Steroid_delta5-4_isomerase"/>
</dbReference>
<keyword evidence="5" id="KW-1185">Reference proteome</keyword>
<feature type="domain" description="SnoaL-like" evidence="3">
    <location>
        <begin position="53"/>
        <end position="157"/>
    </location>
</feature>
<dbReference type="OrthoDB" id="8607262at2"/>